<comment type="caution">
    <text evidence="1">The sequence shown here is derived from an EMBL/GenBank/DDBJ whole genome shotgun (WGS) entry which is preliminary data.</text>
</comment>
<name>A0AAE0K5U5_9PEZI</name>
<sequence>MPGDSPWLAAATGLDRSQTPVVPVVDLSQLEATESTSRPRDISDFRAMITRIDPSTSILHIAQDAPTDQEWDELGRRFTNLRRLHVSTGFDENWTDEHFPLSWPLQLLIISDAAGELVSTPAVVEGRVEHLVLFLTCGLRFEGPKTRDMMKKAVPVGIWNRETKTWRDAEEASRMAFWNKLIADAESQNMFAQGDGPGNEIKVFSVPAELEKWMVEKYGKPFELTDQDKPDTRMSALTILENDAIETFLRLTLAHFHVVARLENLTLRSTRHRMESMRGLLAQTFPVLANLKTLHLTLGDILFDMGDPNESLRNLPPNLEALHFRGPVSLAPLIDTWIEAFAEPSVLPSLKRLSFVLDLGPYDNTTVEVEKLRVGKDACRRFLGVATARGVTVEEFHDPWAKGVIPMFKDVDTRWAELDKEPS</sequence>
<gene>
    <name evidence="1" type="ORF">B0H63DRAFT_527656</name>
</gene>
<dbReference type="EMBL" id="JAULSW010000009">
    <property type="protein sequence ID" value="KAK3369890.1"/>
    <property type="molecule type" value="Genomic_DNA"/>
</dbReference>
<proteinExistence type="predicted"/>
<dbReference type="AlphaFoldDB" id="A0AAE0K5U5"/>
<evidence type="ECO:0000313" key="1">
    <source>
        <dbReference type="EMBL" id="KAK3369890.1"/>
    </source>
</evidence>
<evidence type="ECO:0000313" key="2">
    <source>
        <dbReference type="Proteomes" id="UP001285441"/>
    </source>
</evidence>
<keyword evidence="2" id="KW-1185">Reference proteome</keyword>
<organism evidence="1 2">
    <name type="scientific">Podospora didyma</name>
    <dbReference type="NCBI Taxonomy" id="330526"/>
    <lineage>
        <taxon>Eukaryota</taxon>
        <taxon>Fungi</taxon>
        <taxon>Dikarya</taxon>
        <taxon>Ascomycota</taxon>
        <taxon>Pezizomycotina</taxon>
        <taxon>Sordariomycetes</taxon>
        <taxon>Sordariomycetidae</taxon>
        <taxon>Sordariales</taxon>
        <taxon>Podosporaceae</taxon>
        <taxon>Podospora</taxon>
    </lineage>
</organism>
<dbReference type="Proteomes" id="UP001285441">
    <property type="component" value="Unassembled WGS sequence"/>
</dbReference>
<reference evidence="1" key="2">
    <citation type="submission" date="2023-06" db="EMBL/GenBank/DDBJ databases">
        <authorList>
            <consortium name="Lawrence Berkeley National Laboratory"/>
            <person name="Haridas S."/>
            <person name="Hensen N."/>
            <person name="Bonometti L."/>
            <person name="Westerberg I."/>
            <person name="Brannstrom I.O."/>
            <person name="Guillou S."/>
            <person name="Cros-Aarteil S."/>
            <person name="Calhoun S."/>
            <person name="Kuo A."/>
            <person name="Mondo S."/>
            <person name="Pangilinan J."/>
            <person name="Riley R."/>
            <person name="LaButti K."/>
            <person name="Andreopoulos B."/>
            <person name="Lipzen A."/>
            <person name="Chen C."/>
            <person name="Yanf M."/>
            <person name="Daum C."/>
            <person name="Ng V."/>
            <person name="Clum A."/>
            <person name="Steindorff A."/>
            <person name="Ohm R."/>
            <person name="Martin F."/>
            <person name="Silar P."/>
            <person name="Natvig D."/>
            <person name="Lalanne C."/>
            <person name="Gautier V."/>
            <person name="Ament-velasquez S.L."/>
            <person name="Kruys A."/>
            <person name="Hutchinson M.I."/>
            <person name="Powell A.J."/>
            <person name="Barry K."/>
            <person name="Miller A.N."/>
            <person name="Grigoriev I.V."/>
            <person name="Debuchy R."/>
            <person name="Gladieux P."/>
            <person name="Thoren M.H."/>
            <person name="Johannesson H."/>
        </authorList>
    </citation>
    <scope>NUCLEOTIDE SEQUENCE</scope>
    <source>
        <strain evidence="1">CBS 232.78</strain>
    </source>
</reference>
<accession>A0AAE0K5U5</accession>
<reference evidence="1" key="1">
    <citation type="journal article" date="2023" name="Mol. Phylogenet. Evol.">
        <title>Genome-scale phylogeny and comparative genomics of the fungal order Sordariales.</title>
        <authorList>
            <person name="Hensen N."/>
            <person name="Bonometti L."/>
            <person name="Westerberg I."/>
            <person name="Brannstrom I.O."/>
            <person name="Guillou S."/>
            <person name="Cros-Aarteil S."/>
            <person name="Calhoun S."/>
            <person name="Haridas S."/>
            <person name="Kuo A."/>
            <person name="Mondo S."/>
            <person name="Pangilinan J."/>
            <person name="Riley R."/>
            <person name="LaButti K."/>
            <person name="Andreopoulos B."/>
            <person name="Lipzen A."/>
            <person name="Chen C."/>
            <person name="Yan M."/>
            <person name="Daum C."/>
            <person name="Ng V."/>
            <person name="Clum A."/>
            <person name="Steindorff A."/>
            <person name="Ohm R.A."/>
            <person name="Martin F."/>
            <person name="Silar P."/>
            <person name="Natvig D.O."/>
            <person name="Lalanne C."/>
            <person name="Gautier V."/>
            <person name="Ament-Velasquez S.L."/>
            <person name="Kruys A."/>
            <person name="Hutchinson M.I."/>
            <person name="Powell A.J."/>
            <person name="Barry K."/>
            <person name="Miller A.N."/>
            <person name="Grigoriev I.V."/>
            <person name="Debuchy R."/>
            <person name="Gladieux P."/>
            <person name="Hiltunen Thoren M."/>
            <person name="Johannesson H."/>
        </authorList>
    </citation>
    <scope>NUCLEOTIDE SEQUENCE</scope>
    <source>
        <strain evidence="1">CBS 232.78</strain>
    </source>
</reference>
<protein>
    <submittedName>
        <fullName evidence="1">Uncharacterized protein</fullName>
    </submittedName>
</protein>